<dbReference type="OrthoDB" id="2941894at2759"/>
<dbReference type="InterPro" id="IPR054722">
    <property type="entry name" value="PolX-like_BBD"/>
</dbReference>
<proteinExistence type="predicted"/>
<dbReference type="GO" id="GO:0006397">
    <property type="term" value="P:mRNA processing"/>
    <property type="evidence" value="ECO:0007669"/>
    <property type="project" value="UniProtKB-KW"/>
</dbReference>
<reference evidence="4 5" key="1">
    <citation type="journal article" date="2020" name="ISME J.">
        <title>Uncovering the hidden diversity of litter-decomposition mechanisms in mushroom-forming fungi.</title>
        <authorList>
            <person name="Floudas D."/>
            <person name="Bentzer J."/>
            <person name="Ahren D."/>
            <person name="Johansson T."/>
            <person name="Persson P."/>
            <person name="Tunlid A."/>
        </authorList>
    </citation>
    <scope>NUCLEOTIDE SEQUENCE [LARGE SCALE GENOMIC DNA]</scope>
    <source>
        <strain evidence="4 5">CBS 175.51</strain>
    </source>
</reference>
<evidence type="ECO:0000256" key="1">
    <source>
        <dbReference type="ARBA" id="ARBA00022664"/>
    </source>
</evidence>
<sequence length="303" mass="32350">MMLNAVSTPFPHLHTIISRDLSATHTDTDHRYAPALIETEAAAMSLQGRGQAATAMFAAQAGWKDKGRDRPKCLNCKKTGHVADYCVSAGEGMAGKTLEEARAKKLKDQGNRRGDSGQAKGKPKVRVYAEGKAYLVDAGDLTQTSDTNTTKFAGLAASSAFNLANDVPLNDTEKEEYDGWGATAFMVEEEQDSYANVDEAKTAISAPTTTIVPFWLDSGATVHISPVCSDFDNLHVDAVPHSVRGFSGAPIMAHGIGDITVQTQSGPITLKNALYIPEATARLVSIPSIICDSQVSLHFYADC</sequence>
<evidence type="ECO:0000313" key="5">
    <source>
        <dbReference type="Proteomes" id="UP000541558"/>
    </source>
</evidence>
<organism evidence="4 5">
    <name type="scientific">Ephemerocybe angulata</name>
    <dbReference type="NCBI Taxonomy" id="980116"/>
    <lineage>
        <taxon>Eukaryota</taxon>
        <taxon>Fungi</taxon>
        <taxon>Dikarya</taxon>
        <taxon>Basidiomycota</taxon>
        <taxon>Agaricomycotina</taxon>
        <taxon>Agaricomycetes</taxon>
        <taxon>Agaricomycetidae</taxon>
        <taxon>Agaricales</taxon>
        <taxon>Agaricineae</taxon>
        <taxon>Psathyrellaceae</taxon>
        <taxon>Ephemerocybe</taxon>
    </lineage>
</organism>
<gene>
    <name evidence="4" type="ORF">D9611_000914</name>
</gene>
<keyword evidence="1" id="KW-0507">mRNA processing</keyword>
<dbReference type="GO" id="GO:0008270">
    <property type="term" value="F:zinc ion binding"/>
    <property type="evidence" value="ECO:0007669"/>
    <property type="project" value="InterPro"/>
</dbReference>
<dbReference type="Proteomes" id="UP000541558">
    <property type="component" value="Unassembled WGS sequence"/>
</dbReference>
<comment type="caution">
    <text evidence="4">The sequence shown here is derived from an EMBL/GenBank/DDBJ whole genome shotgun (WGS) entry which is preliminary data.</text>
</comment>
<dbReference type="Pfam" id="PF22936">
    <property type="entry name" value="Pol_BBD"/>
    <property type="match status" value="1"/>
</dbReference>
<dbReference type="SUPFAM" id="SSF57756">
    <property type="entry name" value="Retrovirus zinc finger-like domains"/>
    <property type="match status" value="1"/>
</dbReference>
<dbReference type="AlphaFoldDB" id="A0A8H5BNR6"/>
<evidence type="ECO:0000256" key="2">
    <source>
        <dbReference type="SAM" id="MobiDB-lite"/>
    </source>
</evidence>
<dbReference type="GO" id="GO:0003676">
    <property type="term" value="F:nucleic acid binding"/>
    <property type="evidence" value="ECO:0007669"/>
    <property type="project" value="InterPro"/>
</dbReference>
<feature type="compositionally biased region" description="Basic and acidic residues" evidence="2">
    <location>
        <begin position="103"/>
        <end position="115"/>
    </location>
</feature>
<dbReference type="InterPro" id="IPR036875">
    <property type="entry name" value="Znf_CCHC_sf"/>
</dbReference>
<feature type="region of interest" description="Disordered" evidence="2">
    <location>
        <begin position="103"/>
        <end position="123"/>
    </location>
</feature>
<protein>
    <recommendedName>
        <fullName evidence="3">Retrovirus-related Pol polyprotein from transposon TNT 1-94-like beta-barrel domain-containing protein</fullName>
    </recommendedName>
</protein>
<evidence type="ECO:0000313" key="4">
    <source>
        <dbReference type="EMBL" id="KAF5325778.1"/>
    </source>
</evidence>
<keyword evidence="5" id="KW-1185">Reference proteome</keyword>
<dbReference type="EMBL" id="JAACJK010000163">
    <property type="protein sequence ID" value="KAF5325778.1"/>
    <property type="molecule type" value="Genomic_DNA"/>
</dbReference>
<name>A0A8H5BNR6_9AGAR</name>
<feature type="domain" description="Retrovirus-related Pol polyprotein from transposon TNT 1-94-like beta-barrel" evidence="3">
    <location>
        <begin position="214"/>
        <end position="288"/>
    </location>
</feature>
<accession>A0A8H5BNR6</accession>
<evidence type="ECO:0000259" key="3">
    <source>
        <dbReference type="Pfam" id="PF22936"/>
    </source>
</evidence>